<protein>
    <submittedName>
        <fullName evidence="1">Uncharacterized protein</fullName>
    </submittedName>
</protein>
<dbReference type="Proteomes" id="UP000076407">
    <property type="component" value="Unassembled WGS sequence"/>
</dbReference>
<evidence type="ECO:0000313" key="2">
    <source>
        <dbReference type="Proteomes" id="UP000076407"/>
    </source>
</evidence>
<dbReference type="AlphaFoldDB" id="A0A904A3R8"/>
<name>A0A904A3R8_ANOQN</name>
<evidence type="ECO:0000313" key="1">
    <source>
        <dbReference type="EnsemblMetazoa" id="AQUA017681-PA"/>
    </source>
</evidence>
<organism evidence="1 2">
    <name type="scientific">Anopheles quadriannulatus</name>
    <name type="common">Mosquito</name>
    <dbReference type="NCBI Taxonomy" id="34691"/>
    <lineage>
        <taxon>Eukaryota</taxon>
        <taxon>Metazoa</taxon>
        <taxon>Ecdysozoa</taxon>
        <taxon>Arthropoda</taxon>
        <taxon>Hexapoda</taxon>
        <taxon>Insecta</taxon>
        <taxon>Pterygota</taxon>
        <taxon>Neoptera</taxon>
        <taxon>Endopterygota</taxon>
        <taxon>Diptera</taxon>
        <taxon>Nematocera</taxon>
        <taxon>Culicoidea</taxon>
        <taxon>Culicidae</taxon>
        <taxon>Anophelinae</taxon>
        <taxon>Anopheles</taxon>
    </lineage>
</organism>
<dbReference type="EnsemblMetazoa" id="AQUA017681-RA">
    <property type="protein sequence ID" value="AQUA017681-PA"/>
    <property type="gene ID" value="AQUA017681"/>
</dbReference>
<reference evidence="1" key="1">
    <citation type="submission" date="2022-10" db="UniProtKB">
        <authorList>
            <consortium name="EnsemblMetazoa"/>
        </authorList>
    </citation>
    <scope>IDENTIFICATION</scope>
    <source>
        <strain evidence="1">SANGQUA</strain>
    </source>
</reference>
<sequence>LTSSEWVMLTIRPSMDTMRLDTRTAMDTVMDMEAATPTATCTSIIIDNYL</sequence>
<accession>A0A904A3R8</accession>
<keyword evidence="2" id="KW-1185">Reference proteome</keyword>
<proteinExistence type="predicted"/>